<evidence type="ECO:0000256" key="3">
    <source>
        <dbReference type="ARBA" id="ARBA00012461"/>
    </source>
</evidence>
<evidence type="ECO:0000313" key="13">
    <source>
        <dbReference type="Proteomes" id="UP000037146"/>
    </source>
</evidence>
<dbReference type="EC" id="2.7.7.24" evidence="3 10"/>
<keyword evidence="8 10" id="KW-0460">Magnesium</keyword>
<dbReference type="Gene3D" id="3.90.550.10">
    <property type="entry name" value="Spore Coat Polysaccharide Biosynthesis Protein SpsA, Chain A"/>
    <property type="match status" value="1"/>
</dbReference>
<dbReference type="PANTHER" id="PTHR43532:SF1">
    <property type="entry name" value="GLUCOSE-1-PHOSPHATE THYMIDYLYLTRANSFERASE 1"/>
    <property type="match status" value="1"/>
</dbReference>
<evidence type="ECO:0000256" key="8">
    <source>
        <dbReference type="ARBA" id="ARBA00022842"/>
    </source>
</evidence>
<evidence type="ECO:0000313" key="12">
    <source>
        <dbReference type="EMBL" id="KMY50346.1"/>
    </source>
</evidence>
<proteinExistence type="inferred from homology"/>
<dbReference type="NCBIfam" id="TIGR01207">
    <property type="entry name" value="rmlA"/>
    <property type="match status" value="1"/>
</dbReference>
<comment type="function">
    <text evidence="10">Catalyzes the formation of dTDP-glucose, from dTTP and glucose 1-phosphate, as well as its pyrophosphorolysis.</text>
</comment>
<keyword evidence="6 10" id="KW-0548">Nucleotidyltransferase</keyword>
<dbReference type="PATRIC" id="fig|1679170.3.peg.3019"/>
<evidence type="ECO:0000256" key="4">
    <source>
        <dbReference type="ARBA" id="ARBA00017654"/>
    </source>
</evidence>
<comment type="caution">
    <text evidence="12">The sequence shown here is derived from an EMBL/GenBank/DDBJ whole genome shotgun (WGS) entry which is preliminary data.</text>
</comment>
<protein>
    <recommendedName>
        <fullName evidence="4 10">Glucose-1-phosphate thymidylyltransferase</fullName>
        <ecNumber evidence="3 10">2.7.7.24</ecNumber>
    </recommendedName>
</protein>
<dbReference type="FunFam" id="3.90.550.10:FF:000023">
    <property type="entry name" value="Glucose-1-phosphate thymidylyltransferase"/>
    <property type="match status" value="1"/>
</dbReference>
<comment type="similarity">
    <text evidence="2 10">Belongs to the glucose-1-phosphate thymidylyltransferase family.</text>
</comment>
<evidence type="ECO:0000259" key="11">
    <source>
        <dbReference type="Pfam" id="PF00483"/>
    </source>
</evidence>
<evidence type="ECO:0000256" key="6">
    <source>
        <dbReference type="ARBA" id="ARBA00022695"/>
    </source>
</evidence>
<evidence type="ECO:0000256" key="1">
    <source>
        <dbReference type="ARBA" id="ARBA00001946"/>
    </source>
</evidence>
<dbReference type="PANTHER" id="PTHR43532">
    <property type="entry name" value="GLUCOSE-1-PHOSPHATE THYMIDYLYLTRANSFERASE"/>
    <property type="match status" value="1"/>
</dbReference>
<gene>
    <name evidence="12" type="ORF">AC625_13245</name>
</gene>
<organism evidence="12 13">
    <name type="scientific">Peribacillus loiseleuriae</name>
    <dbReference type="NCBI Taxonomy" id="1679170"/>
    <lineage>
        <taxon>Bacteria</taxon>
        <taxon>Bacillati</taxon>
        <taxon>Bacillota</taxon>
        <taxon>Bacilli</taxon>
        <taxon>Bacillales</taxon>
        <taxon>Bacillaceae</taxon>
        <taxon>Peribacillus</taxon>
    </lineage>
</organism>
<dbReference type="GO" id="GO:0046872">
    <property type="term" value="F:metal ion binding"/>
    <property type="evidence" value="ECO:0007669"/>
    <property type="project" value="UniProtKB-KW"/>
</dbReference>
<dbReference type="STRING" id="1679170.AC625_13245"/>
<evidence type="ECO:0000256" key="2">
    <source>
        <dbReference type="ARBA" id="ARBA00010480"/>
    </source>
</evidence>
<feature type="domain" description="Nucleotidyl transferase" evidence="11">
    <location>
        <begin position="2"/>
        <end position="238"/>
    </location>
</feature>
<accession>A0A0K9GUM8</accession>
<dbReference type="Pfam" id="PF00483">
    <property type="entry name" value="NTP_transferase"/>
    <property type="match status" value="1"/>
</dbReference>
<evidence type="ECO:0000256" key="9">
    <source>
        <dbReference type="ARBA" id="ARBA00049336"/>
    </source>
</evidence>
<dbReference type="OrthoDB" id="9803871at2"/>
<dbReference type="InterPro" id="IPR029044">
    <property type="entry name" value="Nucleotide-diphossugar_trans"/>
</dbReference>
<dbReference type="SUPFAM" id="SSF53448">
    <property type="entry name" value="Nucleotide-diphospho-sugar transferases"/>
    <property type="match status" value="1"/>
</dbReference>
<comment type="cofactor">
    <cofactor evidence="1">
        <name>Mg(2+)</name>
        <dbReference type="ChEBI" id="CHEBI:18420"/>
    </cofactor>
</comment>
<dbReference type="CDD" id="cd02538">
    <property type="entry name" value="G1P_TT_short"/>
    <property type="match status" value="1"/>
</dbReference>
<dbReference type="InterPro" id="IPR005907">
    <property type="entry name" value="G1P_thy_trans_s"/>
</dbReference>
<keyword evidence="5 10" id="KW-0808">Transferase</keyword>
<dbReference type="InterPro" id="IPR005835">
    <property type="entry name" value="NTP_transferase_dom"/>
</dbReference>
<name>A0A0K9GUM8_9BACI</name>
<evidence type="ECO:0000256" key="10">
    <source>
        <dbReference type="RuleBase" id="RU003706"/>
    </source>
</evidence>
<dbReference type="Proteomes" id="UP000037146">
    <property type="component" value="Unassembled WGS sequence"/>
</dbReference>
<evidence type="ECO:0000256" key="5">
    <source>
        <dbReference type="ARBA" id="ARBA00022679"/>
    </source>
</evidence>
<comment type="catalytic activity">
    <reaction evidence="9 10">
        <text>dTTP + alpha-D-glucose 1-phosphate + H(+) = dTDP-alpha-D-glucose + diphosphate</text>
        <dbReference type="Rhea" id="RHEA:15225"/>
        <dbReference type="ChEBI" id="CHEBI:15378"/>
        <dbReference type="ChEBI" id="CHEBI:33019"/>
        <dbReference type="ChEBI" id="CHEBI:37568"/>
        <dbReference type="ChEBI" id="CHEBI:57477"/>
        <dbReference type="ChEBI" id="CHEBI:58601"/>
        <dbReference type="EC" id="2.7.7.24"/>
    </reaction>
</comment>
<sequence>MKGIVLAGGTGTRLYPLTKAVSKQLMPVYDKPLIYYPLSVLMLAGIREILIITTDEDQPRYQSLLGDGSQLGITLTYMIQEKPEGIAQAFIIGEPFIGEDSVALILGDNLFHGHNFTKTLERVAAIKSGATIFGYPVKDPERFGVVEFDQYGKVLSLEEKPIQPKSTYAVTGLYFYDNQVINIAKGIKRSPRGEFEITTINEYYLNKGELNVELLGRGFAWLDTGTPKSLLQASLFVEMIEDRQSLRIACIEEIAFRKGYISREQLLALAKPLEKSDYGKYLTRIVDR</sequence>
<dbReference type="GO" id="GO:0008879">
    <property type="term" value="F:glucose-1-phosphate thymidylyltransferase activity"/>
    <property type="evidence" value="ECO:0007669"/>
    <property type="project" value="UniProtKB-EC"/>
</dbReference>
<reference evidence="13" key="1">
    <citation type="submission" date="2015-07" db="EMBL/GenBank/DDBJ databases">
        <title>Genome sequencing project for genomic taxonomy and phylogenomics of Bacillus-like bacteria.</title>
        <authorList>
            <person name="Liu B."/>
            <person name="Wang J."/>
            <person name="Zhu Y."/>
            <person name="Liu G."/>
            <person name="Chen Q."/>
            <person name="Chen Z."/>
            <person name="Lan J."/>
            <person name="Che J."/>
            <person name="Ge C."/>
            <person name="Shi H."/>
            <person name="Pan Z."/>
            <person name="Liu X."/>
        </authorList>
    </citation>
    <scope>NUCLEOTIDE SEQUENCE [LARGE SCALE GENOMIC DNA]</scope>
    <source>
        <strain evidence="13">FJAT-27997</strain>
    </source>
</reference>
<keyword evidence="13" id="KW-1185">Reference proteome</keyword>
<dbReference type="RefSeq" id="WP_049681699.1">
    <property type="nucleotide sequence ID" value="NZ_LFZW01000001.1"/>
</dbReference>
<dbReference type="EMBL" id="LFZW01000001">
    <property type="protein sequence ID" value="KMY50346.1"/>
    <property type="molecule type" value="Genomic_DNA"/>
</dbReference>
<dbReference type="AlphaFoldDB" id="A0A0K9GUM8"/>
<keyword evidence="7 10" id="KW-0479">Metal-binding</keyword>
<evidence type="ECO:0000256" key="7">
    <source>
        <dbReference type="ARBA" id="ARBA00022723"/>
    </source>
</evidence>